<reference evidence="1 2" key="1">
    <citation type="submission" date="2023-05" db="EMBL/GenBank/DDBJ databases">
        <title>Draft genome sequence of Streptomyces sp. B-S-A12 isolated from a cave soil in Thailand.</title>
        <authorList>
            <person name="Chamroensaksri N."/>
            <person name="Muangham S."/>
        </authorList>
    </citation>
    <scope>NUCLEOTIDE SEQUENCE [LARGE SCALE GENOMIC DNA]</scope>
    <source>
        <strain evidence="1 2">B-S-A12</strain>
    </source>
</reference>
<proteinExistence type="predicted"/>
<name>A0ABT6SUH5_9ACTN</name>
<evidence type="ECO:0000313" key="1">
    <source>
        <dbReference type="EMBL" id="MDI3418479.1"/>
    </source>
</evidence>
<keyword evidence="2" id="KW-1185">Reference proteome</keyword>
<comment type="caution">
    <text evidence="1">The sequence shown here is derived from an EMBL/GenBank/DDBJ whole genome shotgun (WGS) entry which is preliminary data.</text>
</comment>
<dbReference type="Proteomes" id="UP001237105">
    <property type="component" value="Unassembled WGS sequence"/>
</dbReference>
<organism evidence="1 2">
    <name type="scientific">Streptomyces luteolus</name>
    <dbReference type="NCBI Taxonomy" id="3043615"/>
    <lineage>
        <taxon>Bacteria</taxon>
        <taxon>Bacillati</taxon>
        <taxon>Actinomycetota</taxon>
        <taxon>Actinomycetes</taxon>
        <taxon>Kitasatosporales</taxon>
        <taxon>Streptomycetaceae</taxon>
        <taxon>Streptomyces</taxon>
    </lineage>
</organism>
<sequence length="157" mass="16272">MSDLWVGVIAAGAALGGSFVAGWFGRSAGARQAEAARHAGDRQAEALLESVRLTIRAEARQRAVALRRQVYGEFLVAAEASILAERTGRGGPDDAVRLHGALGAVVLEGPAEAVAAAQLVVDGLRRHARPDELADARDEFVAAAQRALADPAADDQG</sequence>
<gene>
    <name evidence="1" type="ORF">QIT00_07870</name>
</gene>
<evidence type="ECO:0000313" key="2">
    <source>
        <dbReference type="Proteomes" id="UP001237105"/>
    </source>
</evidence>
<protein>
    <submittedName>
        <fullName evidence="1">Uncharacterized protein</fullName>
    </submittedName>
</protein>
<accession>A0ABT6SUH5</accession>
<dbReference type="RefSeq" id="WP_282534394.1">
    <property type="nucleotide sequence ID" value="NZ_JASCIS010000006.1"/>
</dbReference>
<dbReference type="EMBL" id="JASCIS010000006">
    <property type="protein sequence ID" value="MDI3418479.1"/>
    <property type="molecule type" value="Genomic_DNA"/>
</dbReference>